<dbReference type="Proteomes" id="UP001239909">
    <property type="component" value="Unassembled WGS sequence"/>
</dbReference>
<dbReference type="Pfam" id="PF07045">
    <property type="entry name" value="DUF1330"/>
    <property type="match status" value="1"/>
</dbReference>
<dbReference type="Gene3D" id="3.30.70.100">
    <property type="match status" value="1"/>
</dbReference>
<dbReference type="RefSeq" id="WP_285671682.1">
    <property type="nucleotide sequence ID" value="NZ_BSYI01000014.1"/>
</dbReference>
<comment type="caution">
    <text evidence="2">The sequence shown here is derived from an EMBL/GenBank/DDBJ whole genome shotgun (WGS) entry which is preliminary data.</text>
</comment>
<gene>
    <name evidence="2" type="ORF">LNKW23_21040</name>
</gene>
<dbReference type="InterPro" id="IPR010753">
    <property type="entry name" value="DUF1330"/>
</dbReference>
<feature type="domain" description="DUF1330" evidence="1">
    <location>
        <begin position="3"/>
        <end position="96"/>
    </location>
</feature>
<dbReference type="PANTHER" id="PTHR41521:SF4">
    <property type="entry name" value="BLR0684 PROTEIN"/>
    <property type="match status" value="1"/>
</dbReference>
<protein>
    <submittedName>
        <fullName evidence="2">DUF1330 domain-containing protein</fullName>
    </submittedName>
</protein>
<organism evidence="2 3">
    <name type="scientific">Paralimibaculum aggregatum</name>
    <dbReference type="NCBI Taxonomy" id="3036245"/>
    <lineage>
        <taxon>Bacteria</taxon>
        <taxon>Pseudomonadati</taxon>
        <taxon>Pseudomonadota</taxon>
        <taxon>Alphaproteobacteria</taxon>
        <taxon>Rhodobacterales</taxon>
        <taxon>Paracoccaceae</taxon>
        <taxon>Paralimibaculum</taxon>
    </lineage>
</organism>
<dbReference type="SUPFAM" id="SSF54909">
    <property type="entry name" value="Dimeric alpha+beta barrel"/>
    <property type="match status" value="1"/>
</dbReference>
<accession>A0ABQ6LHX5</accession>
<evidence type="ECO:0000313" key="3">
    <source>
        <dbReference type="Proteomes" id="UP001239909"/>
    </source>
</evidence>
<reference evidence="2 3" key="1">
    <citation type="submission" date="2023-04" db="EMBL/GenBank/DDBJ databases">
        <title>Marinoamorphus aggregata gen. nov., sp. Nov., isolate from tissue of brittle star Ophioplocus japonicus.</title>
        <authorList>
            <person name="Kawano K."/>
            <person name="Sawayama S."/>
            <person name="Nakagawa S."/>
        </authorList>
    </citation>
    <scope>NUCLEOTIDE SEQUENCE [LARGE SCALE GENOMIC DNA]</scope>
    <source>
        <strain evidence="2 3">NKW23</strain>
    </source>
</reference>
<proteinExistence type="predicted"/>
<dbReference type="PANTHER" id="PTHR41521">
    <property type="match status" value="1"/>
</dbReference>
<keyword evidence="3" id="KW-1185">Reference proteome</keyword>
<evidence type="ECO:0000313" key="2">
    <source>
        <dbReference type="EMBL" id="GMG82891.1"/>
    </source>
</evidence>
<evidence type="ECO:0000259" key="1">
    <source>
        <dbReference type="Pfam" id="PF07045"/>
    </source>
</evidence>
<dbReference type="InterPro" id="IPR011008">
    <property type="entry name" value="Dimeric_a/b-barrel"/>
</dbReference>
<sequence length="98" mass="10760">MPKGYWIAHVEVDDPAPYPLYVEGAKAAFERHGARFLARGGAHTEIEGPMGRSRHVVIEFPSYQAAVDCWNSPEYQAARAHRLPVSTATIVLVEGLGD</sequence>
<name>A0ABQ6LHX5_9RHOB</name>
<dbReference type="EMBL" id="BSYI01000014">
    <property type="protein sequence ID" value="GMG82891.1"/>
    <property type="molecule type" value="Genomic_DNA"/>
</dbReference>